<dbReference type="InterPro" id="IPR008999">
    <property type="entry name" value="Actin-crosslinking"/>
</dbReference>
<dbReference type="SUPFAM" id="SSF50405">
    <property type="entry name" value="Actin-crosslinking proteins"/>
    <property type="match status" value="1"/>
</dbReference>
<evidence type="ECO:0000256" key="2">
    <source>
        <dbReference type="ARBA" id="ARBA00010878"/>
    </source>
</evidence>
<dbReference type="EMBL" id="JANBUY010000340">
    <property type="protein sequence ID" value="KAJ2859925.1"/>
    <property type="molecule type" value="Genomic_DNA"/>
</dbReference>
<feature type="compositionally biased region" description="Basic and acidic residues" evidence="4">
    <location>
        <begin position="315"/>
        <end position="329"/>
    </location>
</feature>
<keyword evidence="3" id="KW-0539">Nucleus</keyword>
<dbReference type="PANTHER" id="PTHR12928">
    <property type="entry name" value="FRG1 PROTEIN"/>
    <property type="match status" value="1"/>
</dbReference>
<feature type="compositionally biased region" description="Basic and acidic residues" evidence="4">
    <location>
        <begin position="1"/>
        <end position="19"/>
    </location>
</feature>
<dbReference type="GO" id="GO:0051015">
    <property type="term" value="F:actin filament binding"/>
    <property type="evidence" value="ECO:0007669"/>
    <property type="project" value="TreeGrafter"/>
</dbReference>
<evidence type="ECO:0000256" key="3">
    <source>
        <dbReference type="ARBA" id="ARBA00023242"/>
    </source>
</evidence>
<feature type="region of interest" description="Disordered" evidence="4">
    <location>
        <begin position="286"/>
        <end position="329"/>
    </location>
</feature>
<dbReference type="InterPro" id="IPR010414">
    <property type="entry name" value="FRG1"/>
</dbReference>
<comment type="similarity">
    <text evidence="2">Belongs to the FRG1 family.</text>
</comment>
<protein>
    <recommendedName>
        <fullName evidence="7">Actin-crosslinking protein</fullName>
    </recommendedName>
</protein>
<accession>A0A9W8ID21</accession>
<dbReference type="Pfam" id="PF06229">
    <property type="entry name" value="FRG1"/>
    <property type="match status" value="1"/>
</dbReference>
<evidence type="ECO:0008006" key="7">
    <source>
        <dbReference type="Google" id="ProtNLM"/>
    </source>
</evidence>
<sequence>MEYREARSKKLSFKGEAKSAKRVANGSSSSGVPTKRKSKKRNRELEDGKCCSAAGWVPVESLDDLEGPIALYHRDEQLYILAIPSKEEIQARADTNEQVPALYALDSASLMESEPLSVEQVFAVRRSVPMAGPADAEAAMYSLKSFVGTYLSADRHGHLSCASTAIGALEMWTPVLLPDRGDGAVAFMTRPPGVSEDRFLSADTCNTATESGCAVVTASALPVHLHALGTSIGYSQVFFAKCQAAIKQKRQQAIAATAADSAVGAVPLSGNLAADEAAQAKRFQSFQGGRPRPTVERNMSDLDSAKQAGKYGEGLLDRREKTKSDRYCK</sequence>
<gene>
    <name evidence="5" type="ORF">GGH94_005819</name>
</gene>
<dbReference type="Gene3D" id="2.80.10.50">
    <property type="match status" value="1"/>
</dbReference>
<reference evidence="5" key="1">
    <citation type="submission" date="2022-07" db="EMBL/GenBank/DDBJ databases">
        <title>Phylogenomic reconstructions and comparative analyses of Kickxellomycotina fungi.</title>
        <authorList>
            <person name="Reynolds N.K."/>
            <person name="Stajich J.E."/>
            <person name="Barry K."/>
            <person name="Grigoriev I.V."/>
            <person name="Crous P."/>
            <person name="Smith M.E."/>
        </authorList>
    </citation>
    <scope>NUCLEOTIDE SEQUENCE</scope>
    <source>
        <strain evidence="5">RSA 476</strain>
    </source>
</reference>
<evidence type="ECO:0000313" key="6">
    <source>
        <dbReference type="Proteomes" id="UP001140074"/>
    </source>
</evidence>
<comment type="subcellular location">
    <subcellularLocation>
        <location evidence="1">Nucleus</location>
        <location evidence="1">Nucleolus</location>
    </subcellularLocation>
</comment>
<dbReference type="GO" id="GO:0071013">
    <property type="term" value="C:catalytic step 2 spliceosome"/>
    <property type="evidence" value="ECO:0007669"/>
    <property type="project" value="TreeGrafter"/>
</dbReference>
<evidence type="ECO:0000256" key="1">
    <source>
        <dbReference type="ARBA" id="ARBA00004604"/>
    </source>
</evidence>
<dbReference type="GO" id="GO:0005730">
    <property type="term" value="C:nucleolus"/>
    <property type="evidence" value="ECO:0007669"/>
    <property type="project" value="UniProtKB-SubCell"/>
</dbReference>
<evidence type="ECO:0000313" key="5">
    <source>
        <dbReference type="EMBL" id="KAJ2859925.1"/>
    </source>
</evidence>
<feature type="compositionally biased region" description="Basic and acidic residues" evidence="4">
    <location>
        <begin position="293"/>
        <end position="304"/>
    </location>
</feature>
<dbReference type="PANTHER" id="PTHR12928:SF0">
    <property type="entry name" value="FSHD REGION GENE 1"/>
    <property type="match status" value="1"/>
</dbReference>
<name>A0A9W8ID21_9FUNG</name>
<evidence type="ECO:0000256" key="4">
    <source>
        <dbReference type="SAM" id="MobiDB-lite"/>
    </source>
</evidence>
<organism evidence="5 6">
    <name type="scientific">Coemansia aciculifera</name>
    <dbReference type="NCBI Taxonomy" id="417176"/>
    <lineage>
        <taxon>Eukaryota</taxon>
        <taxon>Fungi</taxon>
        <taxon>Fungi incertae sedis</taxon>
        <taxon>Zoopagomycota</taxon>
        <taxon>Kickxellomycotina</taxon>
        <taxon>Kickxellomycetes</taxon>
        <taxon>Kickxellales</taxon>
        <taxon>Kickxellaceae</taxon>
        <taxon>Coemansia</taxon>
    </lineage>
</organism>
<comment type="caution">
    <text evidence="5">The sequence shown here is derived from an EMBL/GenBank/DDBJ whole genome shotgun (WGS) entry which is preliminary data.</text>
</comment>
<keyword evidence="6" id="KW-1185">Reference proteome</keyword>
<dbReference type="AlphaFoldDB" id="A0A9W8ID21"/>
<dbReference type="Proteomes" id="UP001140074">
    <property type="component" value="Unassembled WGS sequence"/>
</dbReference>
<feature type="region of interest" description="Disordered" evidence="4">
    <location>
        <begin position="1"/>
        <end position="46"/>
    </location>
</feature>
<proteinExistence type="inferred from homology"/>